<protein>
    <submittedName>
        <fullName evidence="2">Uncharacterized protein</fullName>
    </submittedName>
</protein>
<gene>
    <name evidence="2" type="ORF">BCV71DRAFT_259613</name>
</gene>
<evidence type="ECO:0000313" key="2">
    <source>
        <dbReference type="EMBL" id="ORE23140.1"/>
    </source>
</evidence>
<name>A0A1X0SFS9_RHIZD</name>
<evidence type="ECO:0000313" key="3">
    <source>
        <dbReference type="Proteomes" id="UP000242381"/>
    </source>
</evidence>
<keyword evidence="1" id="KW-0472">Membrane</keyword>
<dbReference type="Proteomes" id="UP000242381">
    <property type="component" value="Unassembled WGS sequence"/>
</dbReference>
<keyword evidence="1" id="KW-1133">Transmembrane helix</keyword>
<sequence>MRSEAIWTASRGRDKKREIKLKQKLPQERNASTYRVIALQGRWDWVAKYMDWLLLLVTSFIVLWYFC</sequence>
<reference evidence="2 3" key="1">
    <citation type="journal article" date="2016" name="Proc. Natl. Acad. Sci. U.S.A.">
        <title>Lipid metabolic changes in an early divergent fungus govern the establishment of a mutualistic symbiosis with endobacteria.</title>
        <authorList>
            <person name="Lastovetsky O.A."/>
            <person name="Gaspar M.L."/>
            <person name="Mondo S.J."/>
            <person name="LaButti K.M."/>
            <person name="Sandor L."/>
            <person name="Grigoriev I.V."/>
            <person name="Henry S.A."/>
            <person name="Pawlowska T.E."/>
        </authorList>
    </citation>
    <scope>NUCLEOTIDE SEQUENCE [LARGE SCALE GENOMIC DNA]</scope>
    <source>
        <strain evidence="2 3">ATCC 11559</strain>
    </source>
</reference>
<feature type="transmembrane region" description="Helical" evidence="1">
    <location>
        <begin position="49"/>
        <end position="66"/>
    </location>
</feature>
<accession>A0A1X0SFS9</accession>
<proteinExistence type="predicted"/>
<dbReference type="AlphaFoldDB" id="A0A1X0SFS9"/>
<evidence type="ECO:0000256" key="1">
    <source>
        <dbReference type="SAM" id="Phobius"/>
    </source>
</evidence>
<organism evidence="2 3">
    <name type="scientific">Rhizopus microsporus</name>
    <dbReference type="NCBI Taxonomy" id="58291"/>
    <lineage>
        <taxon>Eukaryota</taxon>
        <taxon>Fungi</taxon>
        <taxon>Fungi incertae sedis</taxon>
        <taxon>Mucoromycota</taxon>
        <taxon>Mucoromycotina</taxon>
        <taxon>Mucoromycetes</taxon>
        <taxon>Mucorales</taxon>
        <taxon>Mucorineae</taxon>
        <taxon>Rhizopodaceae</taxon>
        <taxon>Rhizopus</taxon>
    </lineage>
</organism>
<dbReference type="EMBL" id="KV921260">
    <property type="protein sequence ID" value="ORE23140.1"/>
    <property type="molecule type" value="Genomic_DNA"/>
</dbReference>
<keyword evidence="1" id="KW-0812">Transmembrane</keyword>